<dbReference type="NCBIfam" id="NF004496">
    <property type="entry name" value="PRK05842.1"/>
    <property type="match status" value="1"/>
</dbReference>
<dbReference type="STRING" id="76936.BN2458_PEG1342"/>
<evidence type="ECO:0000256" key="5">
    <source>
        <dbReference type="RuleBase" id="RU362076"/>
    </source>
</evidence>
<name>A0A099UGW8_9HELI</name>
<dbReference type="EMBL" id="JRPF02000014">
    <property type="protein sequence ID" value="TLD77882.1"/>
    <property type="molecule type" value="Genomic_DNA"/>
</dbReference>
<evidence type="ECO:0000256" key="6">
    <source>
        <dbReference type="SAM" id="Coils"/>
    </source>
</evidence>
<dbReference type="PATRIC" id="fig|76936.10.peg.1310"/>
<dbReference type="InterPro" id="IPR025963">
    <property type="entry name" value="FLgD_Tudor"/>
</dbReference>
<dbReference type="InterPro" id="IPR025965">
    <property type="entry name" value="FlgD/Vpr_Ig-like"/>
</dbReference>
<accession>A0A099UGW8</accession>
<reference evidence="12" key="2">
    <citation type="submission" date="2015-11" db="EMBL/GenBank/DDBJ databases">
        <authorList>
            <person name="Anvar S.Y."/>
        </authorList>
    </citation>
    <scope>NUCLEOTIDE SEQUENCE [LARGE SCALE GENOMIC DNA]</scope>
</reference>
<proteinExistence type="inferred from homology"/>
<dbReference type="KEGG" id="hty:BN2458_PEG1342"/>
<dbReference type="GO" id="GO:0044781">
    <property type="term" value="P:bacterial-type flagellum organization"/>
    <property type="evidence" value="ECO:0007669"/>
    <property type="project" value="UniProtKB-UniRule"/>
</dbReference>
<protein>
    <recommendedName>
        <fullName evidence="2 5">Basal-body rod modification protein FlgD</fullName>
    </recommendedName>
</protein>
<keyword evidence="9" id="KW-0282">Flagellum</keyword>
<comment type="similarity">
    <text evidence="1 5">Belongs to the FlgD family.</text>
</comment>
<feature type="domain" description="FlgD Tudor-like" evidence="8">
    <location>
        <begin position="124"/>
        <end position="261"/>
    </location>
</feature>
<comment type="function">
    <text evidence="4 5">Required for flagellar hook formation. May act as a scaffolding protein.</text>
</comment>
<feature type="domain" description="FlgD/Vpr Ig-like" evidence="7">
    <location>
        <begin position="164"/>
        <end position="221"/>
    </location>
</feature>
<feature type="coiled-coil region" evidence="6">
    <location>
        <begin position="78"/>
        <end position="105"/>
    </location>
</feature>
<gene>
    <name evidence="10" type="primary">flgD</name>
    <name evidence="9" type="ORF">BN2458_PEG1342</name>
    <name evidence="10" type="ORF">LS75_008840</name>
</gene>
<evidence type="ECO:0000256" key="2">
    <source>
        <dbReference type="ARBA" id="ARBA00016013"/>
    </source>
</evidence>
<dbReference type="Pfam" id="PF03963">
    <property type="entry name" value="FlgD"/>
    <property type="match status" value="1"/>
</dbReference>
<keyword evidence="6" id="KW-0175">Coiled coil</keyword>
<reference evidence="10 11" key="1">
    <citation type="journal article" date="2014" name="Genome Announc.">
        <title>Draft genome sequences of eight enterohepatic helicobacter species isolated from both laboratory and wild rodents.</title>
        <authorList>
            <person name="Sheh A."/>
            <person name="Shen Z."/>
            <person name="Fox J.G."/>
        </authorList>
    </citation>
    <scope>NUCLEOTIDE SEQUENCE [LARGE SCALE GENOMIC DNA]</scope>
    <source>
        <strain evidence="10 11">MIT 98-6810</strain>
    </source>
</reference>
<dbReference type="Proteomes" id="UP000064525">
    <property type="component" value="Chromosome I"/>
</dbReference>
<evidence type="ECO:0000313" key="12">
    <source>
        <dbReference type="Proteomes" id="UP000064525"/>
    </source>
</evidence>
<keyword evidence="9" id="KW-0966">Cell projection</keyword>
<evidence type="ECO:0000259" key="7">
    <source>
        <dbReference type="Pfam" id="PF13860"/>
    </source>
</evidence>
<keyword evidence="3 5" id="KW-1005">Bacterial flagellum biogenesis</keyword>
<dbReference type="Proteomes" id="UP000029925">
    <property type="component" value="Unassembled WGS sequence"/>
</dbReference>
<evidence type="ECO:0000259" key="8">
    <source>
        <dbReference type="Pfam" id="PF13861"/>
    </source>
</evidence>
<dbReference type="Pfam" id="PF13860">
    <property type="entry name" value="FlgD_ig"/>
    <property type="match status" value="1"/>
</dbReference>
<evidence type="ECO:0000256" key="1">
    <source>
        <dbReference type="ARBA" id="ARBA00010577"/>
    </source>
</evidence>
<sequence>MAVDLAEVTGSAAKIAKEKEKVRNINELDNDAFMRLFLEQLKNQDPTAPMETDKIITQTAQLTQVEMQEQNKKTMVEVAEAMKSTQETNKELKEFQSQMKESLEALNLGMQENAKSNVLTAQLNALNTVSMIGKVAETDVFGVNVERGKAVKFSIYFDQKIDPNKGEPMVHIFNSSNEMVKSISLKDRANQNGYLEFTWDTLDNQGKQVDDGTYNIRAEYNLDEGTKQYHTARVGRGEVQSIIFDKGAPMLRMGDMILPLDSAIEFYNKDHGL</sequence>
<dbReference type="Pfam" id="PF13861">
    <property type="entry name" value="FLgD_tudor"/>
    <property type="match status" value="1"/>
</dbReference>
<keyword evidence="9" id="KW-0969">Cilium</keyword>
<keyword evidence="11" id="KW-1185">Reference proteome</keyword>
<reference evidence="9" key="3">
    <citation type="submission" date="2015-11" db="EMBL/GenBank/DDBJ databases">
        <authorList>
            <person name="Zhang Y."/>
            <person name="Guo Z."/>
        </authorList>
    </citation>
    <scope>NUCLEOTIDE SEQUENCE</scope>
    <source>
        <strain evidence="9">1</strain>
    </source>
</reference>
<dbReference type="AlphaFoldDB" id="A0A099UGW8"/>
<dbReference type="OrthoDB" id="9785233at2"/>
<dbReference type="InterPro" id="IPR005648">
    <property type="entry name" value="FlgD"/>
</dbReference>
<dbReference type="Gene3D" id="2.60.40.4070">
    <property type="match status" value="1"/>
</dbReference>
<evidence type="ECO:0000256" key="3">
    <source>
        <dbReference type="ARBA" id="ARBA00022795"/>
    </source>
</evidence>
<dbReference type="EMBL" id="LN907858">
    <property type="protein sequence ID" value="CUU40227.1"/>
    <property type="molecule type" value="Genomic_DNA"/>
</dbReference>
<dbReference type="RefSeq" id="WP_034326297.1">
    <property type="nucleotide sequence ID" value="NZ_CAJTQN010000009.1"/>
</dbReference>
<evidence type="ECO:0000313" key="10">
    <source>
        <dbReference type="EMBL" id="TLD77882.1"/>
    </source>
</evidence>
<dbReference type="GeneID" id="78151538"/>
<organism evidence="9 12">
    <name type="scientific">Helicobacter typhlonius</name>
    <dbReference type="NCBI Taxonomy" id="76936"/>
    <lineage>
        <taxon>Bacteria</taxon>
        <taxon>Pseudomonadati</taxon>
        <taxon>Campylobacterota</taxon>
        <taxon>Epsilonproteobacteria</taxon>
        <taxon>Campylobacterales</taxon>
        <taxon>Helicobacteraceae</taxon>
        <taxon>Helicobacter</taxon>
    </lineage>
</organism>
<evidence type="ECO:0000256" key="4">
    <source>
        <dbReference type="ARBA" id="ARBA00024746"/>
    </source>
</evidence>
<evidence type="ECO:0000313" key="11">
    <source>
        <dbReference type="Proteomes" id="UP000029925"/>
    </source>
</evidence>
<evidence type="ECO:0000313" key="9">
    <source>
        <dbReference type="EMBL" id="CUU40227.1"/>
    </source>
</evidence>